<protein>
    <recommendedName>
        <fullName evidence="5">EF-hand domain-containing protein</fullName>
    </recommendedName>
</protein>
<dbReference type="OrthoDB" id="191686at2759"/>
<evidence type="ECO:0000256" key="2">
    <source>
        <dbReference type="ARBA" id="ARBA00022737"/>
    </source>
</evidence>
<name>A0A653CM47_CALMS</name>
<keyword evidence="3" id="KW-0106">Calcium</keyword>
<dbReference type="EMBL" id="CAACVG010008205">
    <property type="protein sequence ID" value="VEN48959.1"/>
    <property type="molecule type" value="Genomic_DNA"/>
</dbReference>
<gene>
    <name evidence="6" type="ORF">CALMAC_LOCUS10228</name>
</gene>
<evidence type="ECO:0000313" key="6">
    <source>
        <dbReference type="EMBL" id="VEN48959.1"/>
    </source>
</evidence>
<keyword evidence="2" id="KW-0677">Repeat</keyword>
<evidence type="ECO:0000259" key="5">
    <source>
        <dbReference type="PROSITE" id="PS50222"/>
    </source>
</evidence>
<dbReference type="InterPro" id="IPR028846">
    <property type="entry name" value="Recoverin"/>
</dbReference>
<dbReference type="InterPro" id="IPR002048">
    <property type="entry name" value="EF_hand_dom"/>
</dbReference>
<evidence type="ECO:0000256" key="1">
    <source>
        <dbReference type="ARBA" id="ARBA00022723"/>
    </source>
</evidence>
<dbReference type="AlphaFoldDB" id="A0A653CM47"/>
<dbReference type="Proteomes" id="UP000410492">
    <property type="component" value="Unassembled WGS sequence"/>
</dbReference>
<dbReference type="PROSITE" id="PS00018">
    <property type="entry name" value="EF_HAND_1"/>
    <property type="match status" value="1"/>
</dbReference>
<dbReference type="Gene3D" id="1.10.238.10">
    <property type="entry name" value="EF-hand"/>
    <property type="match status" value="1"/>
</dbReference>
<reference evidence="6 7" key="1">
    <citation type="submission" date="2019-01" db="EMBL/GenBank/DDBJ databases">
        <authorList>
            <person name="Sayadi A."/>
        </authorList>
    </citation>
    <scope>NUCLEOTIDE SEQUENCE [LARGE SCALE GENOMIC DNA]</scope>
</reference>
<dbReference type="PANTHER" id="PTHR23055">
    <property type="entry name" value="CALCIUM BINDING PROTEINS"/>
    <property type="match status" value="1"/>
</dbReference>
<dbReference type="InterPro" id="IPR018247">
    <property type="entry name" value="EF_Hand_1_Ca_BS"/>
</dbReference>
<proteinExistence type="predicted"/>
<feature type="domain" description="EF-hand" evidence="5">
    <location>
        <begin position="192"/>
        <end position="227"/>
    </location>
</feature>
<dbReference type="SUPFAM" id="SSF47473">
    <property type="entry name" value="EF-hand"/>
    <property type="match status" value="1"/>
</dbReference>
<keyword evidence="1" id="KW-0479">Metal-binding</keyword>
<dbReference type="GO" id="GO:0005509">
    <property type="term" value="F:calcium ion binding"/>
    <property type="evidence" value="ECO:0007669"/>
    <property type="project" value="InterPro"/>
</dbReference>
<dbReference type="InterPro" id="IPR011992">
    <property type="entry name" value="EF-hand-dom_pair"/>
</dbReference>
<sequence>MANKPEKPTENTMEEKEEKEKKESFGLHLDLLMDSMEETRFKKKYSELIEKLVHETHFNDVEVESLLIIYYKLAKENMKTEKYKEKSVTKEQFRDFLHCALDMTDDTLMDRIFVSLDRMPGSTITMETYAHALSLMLRGTLEEKINFCFRVNNAQIRVYDTMGDGLLGRDAMFYLLRNSLVSLSGEDDAEESVKDMIEVITKKLDVDRDGKISFQDYKQTVLKQPALLEVFGQCLPSRGAVYTFSTTFSSNPNLKM</sequence>
<evidence type="ECO:0000313" key="7">
    <source>
        <dbReference type="Proteomes" id="UP000410492"/>
    </source>
</evidence>
<feature type="region of interest" description="Disordered" evidence="4">
    <location>
        <begin position="1"/>
        <end position="23"/>
    </location>
</feature>
<accession>A0A653CM47</accession>
<dbReference type="Pfam" id="PF13499">
    <property type="entry name" value="EF-hand_7"/>
    <property type="match status" value="1"/>
</dbReference>
<organism evidence="6 7">
    <name type="scientific">Callosobruchus maculatus</name>
    <name type="common">Southern cowpea weevil</name>
    <name type="synonym">Pulse bruchid</name>
    <dbReference type="NCBI Taxonomy" id="64391"/>
    <lineage>
        <taxon>Eukaryota</taxon>
        <taxon>Metazoa</taxon>
        <taxon>Ecdysozoa</taxon>
        <taxon>Arthropoda</taxon>
        <taxon>Hexapoda</taxon>
        <taxon>Insecta</taxon>
        <taxon>Pterygota</taxon>
        <taxon>Neoptera</taxon>
        <taxon>Endopterygota</taxon>
        <taxon>Coleoptera</taxon>
        <taxon>Polyphaga</taxon>
        <taxon>Cucujiformia</taxon>
        <taxon>Chrysomeloidea</taxon>
        <taxon>Chrysomelidae</taxon>
        <taxon>Bruchinae</taxon>
        <taxon>Bruchini</taxon>
        <taxon>Callosobruchus</taxon>
    </lineage>
</organism>
<evidence type="ECO:0000256" key="3">
    <source>
        <dbReference type="ARBA" id="ARBA00022837"/>
    </source>
</evidence>
<dbReference type="PROSITE" id="PS50222">
    <property type="entry name" value="EF_HAND_2"/>
    <property type="match status" value="1"/>
</dbReference>
<dbReference type="PANTHER" id="PTHR23055:SF190">
    <property type="entry name" value="AT17667P-RELATED"/>
    <property type="match status" value="1"/>
</dbReference>
<keyword evidence="7" id="KW-1185">Reference proteome</keyword>
<evidence type="ECO:0000256" key="4">
    <source>
        <dbReference type="SAM" id="MobiDB-lite"/>
    </source>
</evidence>